<accession>A0A2J0YTQ7</accession>
<gene>
    <name evidence="2" type="ORF">CEJ86_31805</name>
</gene>
<feature type="signal peptide" evidence="1">
    <location>
        <begin position="1"/>
        <end position="23"/>
    </location>
</feature>
<name>A0A2J0YTQ7_RHIML</name>
<evidence type="ECO:0000313" key="3">
    <source>
        <dbReference type="Proteomes" id="UP000231987"/>
    </source>
</evidence>
<dbReference type="EMBL" id="NJGD01000033">
    <property type="protein sequence ID" value="PJR09108.1"/>
    <property type="molecule type" value="Genomic_DNA"/>
</dbReference>
<evidence type="ECO:0000256" key="1">
    <source>
        <dbReference type="SAM" id="SignalP"/>
    </source>
</evidence>
<sequence>MKRRTFLQGTTTLMVLPSLPAFAQDDIRAVAREAYIYTYPMVKNYLTMYLARNMEALQS</sequence>
<dbReference type="SUPFAM" id="SSF160935">
    <property type="entry name" value="VPA0735-like"/>
    <property type="match status" value="1"/>
</dbReference>
<dbReference type="Proteomes" id="UP000231987">
    <property type="component" value="Unassembled WGS sequence"/>
</dbReference>
<dbReference type="AlphaFoldDB" id="A0A2J0YTQ7"/>
<proteinExistence type="predicted"/>
<protein>
    <submittedName>
        <fullName evidence="2">Uncharacterized protein</fullName>
    </submittedName>
</protein>
<feature type="chain" id="PRO_5014438056" evidence="1">
    <location>
        <begin position="24"/>
        <end position="59"/>
    </location>
</feature>
<evidence type="ECO:0000313" key="2">
    <source>
        <dbReference type="EMBL" id="PJR09108.1"/>
    </source>
</evidence>
<comment type="caution">
    <text evidence="2">The sequence shown here is derived from an EMBL/GenBank/DDBJ whole genome shotgun (WGS) entry which is preliminary data.</text>
</comment>
<keyword evidence="1" id="KW-0732">Signal</keyword>
<dbReference type="RefSeq" id="WP_100674950.1">
    <property type="nucleotide sequence ID" value="NZ_NJGD01000033.1"/>
</dbReference>
<organism evidence="2 3">
    <name type="scientific">Rhizobium meliloti</name>
    <name type="common">Ensifer meliloti</name>
    <name type="synonym">Sinorhizobium meliloti</name>
    <dbReference type="NCBI Taxonomy" id="382"/>
    <lineage>
        <taxon>Bacteria</taxon>
        <taxon>Pseudomonadati</taxon>
        <taxon>Pseudomonadota</taxon>
        <taxon>Alphaproteobacteria</taxon>
        <taxon>Hyphomicrobiales</taxon>
        <taxon>Rhizobiaceae</taxon>
        <taxon>Sinorhizobium/Ensifer group</taxon>
        <taxon>Sinorhizobium</taxon>
    </lineage>
</organism>
<reference evidence="2 3" key="1">
    <citation type="submission" date="2017-06" db="EMBL/GenBank/DDBJ databases">
        <title>Ensifer strains isolated from leguminous trees and herbs display diverse denitrification phenotypes with some acting as strong N2O sinks.</title>
        <authorList>
            <person name="Woliy K."/>
            <person name="Mania D."/>
            <person name="Bakken L.R."/>
            <person name="Frostegard A."/>
        </authorList>
    </citation>
    <scope>NUCLEOTIDE SEQUENCE [LARGE SCALE GENOMIC DNA]</scope>
    <source>
        <strain evidence="2 3">AC50a</strain>
    </source>
</reference>